<dbReference type="AlphaFoldDB" id="A0A075ATH3"/>
<protein>
    <submittedName>
        <fullName evidence="1">Uncharacterized protein</fullName>
    </submittedName>
</protein>
<dbReference type="STRING" id="988480.A0A075ATH3"/>
<sequence length="63" mass="6992">MQSIADIDSFNEDKLGYADPIEELHEHGSRIVKLTGLKNQNTGYTTESATETIAKIDNIVQAR</sequence>
<dbReference type="Proteomes" id="UP000030755">
    <property type="component" value="Unassembled WGS sequence"/>
</dbReference>
<name>A0A075ATH3_ROZAC</name>
<dbReference type="HOGENOM" id="CLU_2887069_0_0_1"/>
<accession>A0A075ATH3</accession>
<organism evidence="1 2">
    <name type="scientific">Rozella allomycis (strain CSF55)</name>
    <dbReference type="NCBI Taxonomy" id="988480"/>
    <lineage>
        <taxon>Eukaryota</taxon>
        <taxon>Fungi</taxon>
        <taxon>Fungi incertae sedis</taxon>
        <taxon>Cryptomycota</taxon>
        <taxon>Cryptomycota incertae sedis</taxon>
        <taxon>Rozella</taxon>
    </lineage>
</organism>
<gene>
    <name evidence="1" type="ORF">O9G_005629</name>
</gene>
<proteinExistence type="predicted"/>
<keyword evidence="2" id="KW-1185">Reference proteome</keyword>
<reference evidence="1 2" key="1">
    <citation type="journal article" date="2013" name="Curr. Biol.">
        <title>Shared signatures of parasitism and phylogenomics unite Cryptomycota and microsporidia.</title>
        <authorList>
            <person name="James T.Y."/>
            <person name="Pelin A."/>
            <person name="Bonen L."/>
            <person name="Ahrendt S."/>
            <person name="Sain D."/>
            <person name="Corradi N."/>
            <person name="Stajich J.E."/>
        </authorList>
    </citation>
    <scope>NUCLEOTIDE SEQUENCE [LARGE SCALE GENOMIC DNA]</scope>
    <source>
        <strain evidence="1 2">CSF55</strain>
    </source>
</reference>
<evidence type="ECO:0000313" key="1">
    <source>
        <dbReference type="EMBL" id="EPZ33548.1"/>
    </source>
</evidence>
<evidence type="ECO:0000313" key="2">
    <source>
        <dbReference type="Proteomes" id="UP000030755"/>
    </source>
</evidence>
<dbReference type="EMBL" id="KE561052">
    <property type="protein sequence ID" value="EPZ33548.1"/>
    <property type="molecule type" value="Genomic_DNA"/>
</dbReference>